<feature type="region of interest" description="Disordered" evidence="1">
    <location>
        <begin position="411"/>
        <end position="441"/>
    </location>
</feature>
<dbReference type="AlphaFoldDB" id="A0A7R9W205"/>
<proteinExistence type="predicted"/>
<feature type="compositionally biased region" description="Polar residues" evidence="1">
    <location>
        <begin position="418"/>
        <end position="434"/>
    </location>
</feature>
<name>A0A7R9W205_9STRA</name>
<feature type="compositionally biased region" description="Low complexity" evidence="1">
    <location>
        <begin position="378"/>
        <end position="391"/>
    </location>
</feature>
<protein>
    <submittedName>
        <fullName evidence="2">Uncharacterized protein</fullName>
    </submittedName>
</protein>
<gene>
    <name evidence="2" type="ORF">TDUB1175_LOCUS10087</name>
</gene>
<feature type="region of interest" description="Disordered" evidence="1">
    <location>
        <begin position="844"/>
        <end position="868"/>
    </location>
</feature>
<feature type="region of interest" description="Disordered" evidence="1">
    <location>
        <begin position="334"/>
        <end position="391"/>
    </location>
</feature>
<reference evidence="2" key="1">
    <citation type="submission" date="2021-01" db="EMBL/GenBank/DDBJ databases">
        <authorList>
            <person name="Corre E."/>
            <person name="Pelletier E."/>
            <person name="Niang G."/>
            <person name="Scheremetjew M."/>
            <person name="Finn R."/>
            <person name="Kale V."/>
            <person name="Holt S."/>
            <person name="Cochrane G."/>
            <person name="Meng A."/>
            <person name="Brown T."/>
            <person name="Cohen L."/>
        </authorList>
    </citation>
    <scope>NUCLEOTIDE SEQUENCE</scope>
    <source>
        <strain evidence="2">CCMP147</strain>
    </source>
</reference>
<dbReference type="EMBL" id="HBED01020120">
    <property type="protein sequence ID" value="CAD8310991.1"/>
    <property type="molecule type" value="Transcribed_RNA"/>
</dbReference>
<accession>A0A7R9W205</accession>
<feature type="compositionally biased region" description="Basic and acidic residues" evidence="1">
    <location>
        <begin position="848"/>
        <end position="862"/>
    </location>
</feature>
<evidence type="ECO:0000313" key="2">
    <source>
        <dbReference type="EMBL" id="CAD8310991.1"/>
    </source>
</evidence>
<evidence type="ECO:0000256" key="1">
    <source>
        <dbReference type="SAM" id="MobiDB-lite"/>
    </source>
</evidence>
<organism evidence="2">
    <name type="scientific">Pseudictyota dubia</name>
    <dbReference type="NCBI Taxonomy" id="2749911"/>
    <lineage>
        <taxon>Eukaryota</taxon>
        <taxon>Sar</taxon>
        <taxon>Stramenopiles</taxon>
        <taxon>Ochrophyta</taxon>
        <taxon>Bacillariophyta</taxon>
        <taxon>Mediophyceae</taxon>
        <taxon>Biddulphiophycidae</taxon>
        <taxon>Eupodiscales</taxon>
        <taxon>Odontellaceae</taxon>
        <taxon>Pseudictyota</taxon>
    </lineage>
</organism>
<sequence>MNSTSRSEEECNAIGSWVKTPYGVGEVEGYRTEDGIYEIILERRTKLYSASTFPTDRDVSEDVEVSVYDRPRGKDVIGLHLKTICGAGKVVDYRDEDNVYTVDVGFALVFMYVPTEEKLSILEPSTHIQSVDKCPRGRDSIGLSVATVCGVGTVKDYRSEDNIYVVDVGFALLYMYTSPEEKLNILEPPTPVQVQSSRKKKTSMELNAAYEALEKMRRMNLEMECFERGVAVNYDKCSVCLLEEEDIVRFPRLQRLVDETPKVPNLLGDGIKGGMVEGGGPARFQRMQKLFDESPKVTNLLGGRLGGITKEWDSARFPRMQKIVDESQKMTTFLGGSRRGNLTTGDDAARSPRRLQKLVGESQRISSLLGGNKKVEMSSEGESASESCSSGSSLRFSRIQGLVRSAKVRTFEKESMTETRSPSLPKETSSTASHSPAEDKIPTKEKTVVLPRIQKMLDKRQEAMTSPCLICASPSCSKHSSANFRKSNITLCHSCEKLFERNFVNCILAVGSAERANHIDHMVDLYDRSLLLLRYSSQYIDSVAEALENSKEQQNKIGLGSSGAGVVSGVLGVAAAATIFTPAGPPLFVASLLFGGGATAVQTGSEAINYFSEPKKIADRVIALHGMVLSILRVTSALRDAMVQEGTHIEGHGYDGNGKKPSVSVPKAGLIAGANVGRSISLGGAALGAETVVGATAAAEAGVIGARAGTALSRAGTAAARTVRFARFAGGALSAAVLVMEANSITNTLKQIQAGSPCEKATNLRKIRDGLDELPSTESLDSECQHYLQLLSERRSSPAEQSTTQMVQMPIGNAESRQVPEMMTTEEDTSDDEEFCEQGATIVDGENDDAHASTESKERAFDISHSASQDTWQEKYVHSLSLLERIQIHKARESQAKISTE</sequence>